<dbReference type="Pfam" id="PF01256">
    <property type="entry name" value="Carb_kinase"/>
    <property type="match status" value="1"/>
</dbReference>
<comment type="cofactor">
    <cofactor evidence="6">
        <name>Mg(2+)</name>
        <dbReference type="ChEBI" id="CHEBI:18420"/>
    </cofactor>
</comment>
<feature type="binding site" evidence="6">
    <location>
        <position position="115"/>
    </location>
    <ligand>
        <name>(6S)-NADPHX</name>
        <dbReference type="ChEBI" id="CHEBI:64076"/>
    </ligand>
</feature>
<dbReference type="InterPro" id="IPR000631">
    <property type="entry name" value="CARKD"/>
</dbReference>
<keyword evidence="4 6" id="KW-0520">NAD</keyword>
<evidence type="ECO:0000256" key="4">
    <source>
        <dbReference type="ARBA" id="ARBA00023027"/>
    </source>
</evidence>
<dbReference type="Gene3D" id="3.40.1190.20">
    <property type="match status" value="1"/>
</dbReference>
<feature type="binding site" evidence="6">
    <location>
        <position position="234"/>
    </location>
    <ligand>
        <name>AMP</name>
        <dbReference type="ChEBI" id="CHEBI:456215"/>
    </ligand>
</feature>
<sequence>MIPADPLDIEWLRSHPLPILESDSDKNSRGRVLVVGGAEFVPGALRLTGEAALRAGAGKLQMATVRSAAMSLGVLVPEAAMIALPAQEDGEIAAGAAEILAPLLARCDALVLGPGMNVSAQTDELVTAILAAAEPHVTTILDAAALTSARSLQSLIARHEGHIIMTPHHGEMAILTGESAEAIAADPAAIARRVASDFQAIVVLKGERSVIAGPDGDCLLHEGGCVGLATGGSGDVLAGIVGGLAARGTEPLRAAAWGSWLHGRAGRELARTVGPIGFLARELLPLIPRLLEEPGCK</sequence>
<keyword evidence="9" id="KW-1185">Reference proteome</keyword>
<dbReference type="InterPro" id="IPR017953">
    <property type="entry name" value="Carbohydrate_kinase_pred_CS"/>
</dbReference>
<dbReference type="EMBL" id="JBHSFZ010000001">
    <property type="protein sequence ID" value="MFC4592811.1"/>
    <property type="molecule type" value="Genomic_DNA"/>
</dbReference>
<proteinExistence type="inferred from homology"/>
<organism evidence="8 9">
    <name type="scientific">Sphingobium tyrosinilyticum</name>
    <dbReference type="NCBI Taxonomy" id="2715436"/>
    <lineage>
        <taxon>Bacteria</taxon>
        <taxon>Pseudomonadati</taxon>
        <taxon>Pseudomonadota</taxon>
        <taxon>Alphaproteobacteria</taxon>
        <taxon>Sphingomonadales</taxon>
        <taxon>Sphingomonadaceae</taxon>
        <taxon>Sphingobium</taxon>
    </lineage>
</organism>
<dbReference type="Proteomes" id="UP001595957">
    <property type="component" value="Unassembled WGS sequence"/>
</dbReference>
<comment type="caution">
    <text evidence="8">The sequence shown here is derived from an EMBL/GenBank/DDBJ whole genome shotgun (WGS) entry which is preliminary data.</text>
</comment>
<gene>
    <name evidence="6" type="primary">nnrD</name>
    <name evidence="8" type="ORF">ACFO3E_01180</name>
</gene>
<comment type="function">
    <text evidence="6">Catalyzes the dehydration of the S-form of NAD(P)HX at the expense of ADP, which is converted to AMP. Together with NAD(P)HX epimerase, which catalyzes the epimerization of the S- and R-forms, the enzyme allows the repair of both epimers of NAD(P)HX, a damaged form of NAD(P)H that is a result of enzymatic or heat-dependent hydration.</text>
</comment>
<keyword evidence="1 6" id="KW-0547">Nucleotide-binding</keyword>
<evidence type="ECO:0000259" key="7">
    <source>
        <dbReference type="PROSITE" id="PS51383"/>
    </source>
</evidence>
<name>A0ABV9ET02_9SPHN</name>
<feature type="domain" description="YjeF C-terminal" evidence="7">
    <location>
        <begin position="9"/>
        <end position="294"/>
    </location>
</feature>
<feature type="binding site" evidence="6">
    <location>
        <position position="168"/>
    </location>
    <ligand>
        <name>(6S)-NADPHX</name>
        <dbReference type="ChEBI" id="CHEBI:64076"/>
    </ligand>
</feature>
<evidence type="ECO:0000313" key="9">
    <source>
        <dbReference type="Proteomes" id="UP001595957"/>
    </source>
</evidence>
<comment type="catalytic activity">
    <reaction evidence="6">
        <text>(6S)-NADPHX + ADP = AMP + phosphate + NADPH + H(+)</text>
        <dbReference type="Rhea" id="RHEA:32235"/>
        <dbReference type="ChEBI" id="CHEBI:15378"/>
        <dbReference type="ChEBI" id="CHEBI:43474"/>
        <dbReference type="ChEBI" id="CHEBI:57783"/>
        <dbReference type="ChEBI" id="CHEBI:64076"/>
        <dbReference type="ChEBI" id="CHEBI:456215"/>
        <dbReference type="ChEBI" id="CHEBI:456216"/>
        <dbReference type="EC" id="4.2.1.136"/>
    </reaction>
</comment>
<accession>A0ABV9ET02</accession>
<dbReference type="HAMAP" id="MF_01965">
    <property type="entry name" value="NADHX_dehydratase"/>
    <property type="match status" value="1"/>
</dbReference>
<comment type="similarity">
    <text evidence="6">Belongs to the NnrD/CARKD family.</text>
</comment>
<keyword evidence="2 6" id="KW-0067">ATP-binding</keyword>
<dbReference type="SUPFAM" id="SSF53613">
    <property type="entry name" value="Ribokinase-like"/>
    <property type="match status" value="1"/>
</dbReference>
<dbReference type="InterPro" id="IPR029056">
    <property type="entry name" value="Ribokinase-like"/>
</dbReference>
<dbReference type="RefSeq" id="WP_380801849.1">
    <property type="nucleotide sequence ID" value="NZ_JBHSFZ010000001.1"/>
</dbReference>
<dbReference type="PROSITE" id="PS51383">
    <property type="entry name" value="YJEF_C_3"/>
    <property type="match status" value="1"/>
</dbReference>
<evidence type="ECO:0000256" key="5">
    <source>
        <dbReference type="ARBA" id="ARBA00023239"/>
    </source>
</evidence>
<feature type="binding site" evidence="6">
    <location>
        <position position="44"/>
    </location>
    <ligand>
        <name>(6S)-NADPHX</name>
        <dbReference type="ChEBI" id="CHEBI:64076"/>
    </ligand>
</feature>
<feature type="binding site" evidence="6">
    <location>
        <position position="235"/>
    </location>
    <ligand>
        <name>(6S)-NADPHX</name>
        <dbReference type="ChEBI" id="CHEBI:64076"/>
    </ligand>
</feature>
<dbReference type="CDD" id="cd01171">
    <property type="entry name" value="YXKO-related"/>
    <property type="match status" value="1"/>
</dbReference>
<dbReference type="PANTHER" id="PTHR12592:SF0">
    <property type="entry name" value="ATP-DEPENDENT (S)-NAD(P)H-HYDRATE DEHYDRATASE"/>
    <property type="match status" value="1"/>
</dbReference>
<evidence type="ECO:0000256" key="2">
    <source>
        <dbReference type="ARBA" id="ARBA00022840"/>
    </source>
</evidence>
<comment type="subunit">
    <text evidence="6">Homotetramer.</text>
</comment>
<feature type="binding site" evidence="6">
    <location>
        <begin position="205"/>
        <end position="209"/>
    </location>
    <ligand>
        <name>AMP</name>
        <dbReference type="ChEBI" id="CHEBI:456215"/>
    </ligand>
</feature>
<reference evidence="9" key="1">
    <citation type="journal article" date="2019" name="Int. J. Syst. Evol. Microbiol.">
        <title>The Global Catalogue of Microorganisms (GCM) 10K type strain sequencing project: providing services to taxonomists for standard genome sequencing and annotation.</title>
        <authorList>
            <consortium name="The Broad Institute Genomics Platform"/>
            <consortium name="The Broad Institute Genome Sequencing Center for Infectious Disease"/>
            <person name="Wu L."/>
            <person name="Ma J."/>
        </authorList>
    </citation>
    <scope>NUCLEOTIDE SEQUENCE [LARGE SCALE GENOMIC DNA]</scope>
    <source>
        <strain evidence="9">NBRC 103632</strain>
    </source>
</reference>
<dbReference type="EC" id="4.2.1.136" evidence="6"/>
<dbReference type="PANTHER" id="PTHR12592">
    <property type="entry name" value="ATP-DEPENDENT (S)-NAD(P)H-HYDRATE DEHYDRATASE FAMILY MEMBER"/>
    <property type="match status" value="1"/>
</dbReference>
<evidence type="ECO:0000256" key="1">
    <source>
        <dbReference type="ARBA" id="ARBA00022741"/>
    </source>
</evidence>
<dbReference type="PROSITE" id="PS01050">
    <property type="entry name" value="YJEF_C_2"/>
    <property type="match status" value="1"/>
</dbReference>
<dbReference type="NCBIfam" id="TIGR00196">
    <property type="entry name" value="yjeF_cterm"/>
    <property type="match status" value="1"/>
</dbReference>
<evidence type="ECO:0000256" key="3">
    <source>
        <dbReference type="ARBA" id="ARBA00022857"/>
    </source>
</evidence>
<keyword evidence="3 6" id="KW-0521">NADP</keyword>
<evidence type="ECO:0000256" key="6">
    <source>
        <dbReference type="HAMAP-Rule" id="MF_01965"/>
    </source>
</evidence>
<comment type="catalytic activity">
    <reaction evidence="6">
        <text>(6S)-NADHX + ADP = AMP + phosphate + NADH + H(+)</text>
        <dbReference type="Rhea" id="RHEA:32223"/>
        <dbReference type="ChEBI" id="CHEBI:15378"/>
        <dbReference type="ChEBI" id="CHEBI:43474"/>
        <dbReference type="ChEBI" id="CHEBI:57945"/>
        <dbReference type="ChEBI" id="CHEBI:64074"/>
        <dbReference type="ChEBI" id="CHEBI:456215"/>
        <dbReference type="ChEBI" id="CHEBI:456216"/>
        <dbReference type="EC" id="4.2.1.136"/>
    </reaction>
</comment>
<protein>
    <recommendedName>
        <fullName evidence="6">ADP-dependent (S)-NAD(P)H-hydrate dehydratase</fullName>
        <ecNumber evidence="6">4.2.1.136</ecNumber>
    </recommendedName>
    <alternativeName>
        <fullName evidence="6">ADP-dependent NAD(P)HX dehydratase</fullName>
    </alternativeName>
</protein>
<keyword evidence="5 6" id="KW-0456">Lyase</keyword>
<evidence type="ECO:0000313" key="8">
    <source>
        <dbReference type="EMBL" id="MFC4592811.1"/>
    </source>
</evidence>